<evidence type="ECO:0000313" key="3">
    <source>
        <dbReference type="EMBL" id="CAB4864724.1"/>
    </source>
</evidence>
<gene>
    <name evidence="1" type="ORF">UFOPK2289_00416</name>
    <name evidence="2" type="ORF">UFOPK2822_00169</name>
    <name evidence="3" type="ORF">UFOPK3346_00679</name>
    <name evidence="4" type="ORF">UFOPK3670_00640</name>
    <name evidence="5" type="ORF">UFOPK4308_00706</name>
</gene>
<dbReference type="Pfam" id="PF05768">
    <property type="entry name" value="Glrx-like"/>
    <property type="match status" value="1"/>
</dbReference>
<dbReference type="EMBL" id="CAFBQL010000004">
    <property type="protein sequence ID" value="CAB5057114.1"/>
    <property type="molecule type" value="Genomic_DNA"/>
</dbReference>
<dbReference type="EMBL" id="CAFBLE010000004">
    <property type="protein sequence ID" value="CAB4864724.1"/>
    <property type="molecule type" value="Genomic_DNA"/>
</dbReference>
<accession>A0A6J7HVI3</accession>
<dbReference type="AlphaFoldDB" id="A0A6J7HVI3"/>
<dbReference type="InterPro" id="IPR036249">
    <property type="entry name" value="Thioredoxin-like_sf"/>
</dbReference>
<dbReference type="EMBL" id="CAEZWT010000007">
    <property type="protein sequence ID" value="CAB4659753.1"/>
    <property type="molecule type" value="Genomic_DNA"/>
</dbReference>
<dbReference type="EMBL" id="CAFBMV010000004">
    <property type="protein sequence ID" value="CAB4920640.1"/>
    <property type="molecule type" value="Genomic_DNA"/>
</dbReference>
<dbReference type="SUPFAM" id="SSF52833">
    <property type="entry name" value="Thioredoxin-like"/>
    <property type="match status" value="1"/>
</dbReference>
<name>A0A6J7HVI3_9ZZZZ</name>
<dbReference type="EMBL" id="CAEZZC010000002">
    <property type="protein sequence ID" value="CAB4740787.1"/>
    <property type="molecule type" value="Genomic_DNA"/>
</dbReference>
<protein>
    <submittedName>
        <fullName evidence="4">Unannotated protein</fullName>
    </submittedName>
</protein>
<reference evidence="4" key="1">
    <citation type="submission" date="2020-05" db="EMBL/GenBank/DDBJ databases">
        <authorList>
            <person name="Chiriac C."/>
            <person name="Salcher M."/>
            <person name="Ghai R."/>
            <person name="Kavagutti S V."/>
        </authorList>
    </citation>
    <scope>NUCLEOTIDE SEQUENCE</scope>
</reference>
<organism evidence="4">
    <name type="scientific">freshwater metagenome</name>
    <dbReference type="NCBI Taxonomy" id="449393"/>
    <lineage>
        <taxon>unclassified sequences</taxon>
        <taxon>metagenomes</taxon>
        <taxon>ecological metagenomes</taxon>
    </lineage>
</organism>
<proteinExistence type="predicted"/>
<evidence type="ECO:0000313" key="4">
    <source>
        <dbReference type="EMBL" id="CAB4920640.1"/>
    </source>
</evidence>
<evidence type="ECO:0000313" key="1">
    <source>
        <dbReference type="EMBL" id="CAB4659753.1"/>
    </source>
</evidence>
<evidence type="ECO:0000313" key="5">
    <source>
        <dbReference type="EMBL" id="CAB5057114.1"/>
    </source>
</evidence>
<evidence type="ECO:0000313" key="2">
    <source>
        <dbReference type="EMBL" id="CAB4740787.1"/>
    </source>
</evidence>
<dbReference type="Gene3D" id="3.40.30.10">
    <property type="entry name" value="Glutaredoxin"/>
    <property type="match status" value="1"/>
</dbReference>
<sequence>MRNIVKIYSRHNCHLCDVALETLIQLQPELDFDIEKEFIDGNPDLEKKYGEQVPVIQIDGHHHDFWRVDPDRFRASLARHRQHQ</sequence>
<dbReference type="InterPro" id="IPR008554">
    <property type="entry name" value="Glutaredoxin-like"/>
</dbReference>